<dbReference type="CDD" id="cd10747">
    <property type="entry name" value="DnaJ_C"/>
    <property type="match status" value="1"/>
</dbReference>
<feature type="domain" description="J" evidence="6">
    <location>
        <begin position="17"/>
        <end position="82"/>
    </location>
</feature>
<proteinExistence type="predicted"/>
<dbReference type="AlphaFoldDB" id="A0A381R4V4"/>
<dbReference type="PRINTS" id="PR00625">
    <property type="entry name" value="JDOMAIN"/>
</dbReference>
<dbReference type="GO" id="GO:0042026">
    <property type="term" value="P:protein refolding"/>
    <property type="evidence" value="ECO:0007669"/>
    <property type="project" value="TreeGrafter"/>
</dbReference>
<evidence type="ECO:0000313" key="7">
    <source>
        <dbReference type="EMBL" id="SUZ86796.1"/>
    </source>
</evidence>
<dbReference type="Pfam" id="PF00226">
    <property type="entry name" value="DnaJ"/>
    <property type="match status" value="1"/>
</dbReference>
<dbReference type="InterPro" id="IPR002939">
    <property type="entry name" value="DnaJ_C"/>
</dbReference>
<gene>
    <name evidence="7" type="ORF">METZ01_LOCUS39650</name>
</gene>
<keyword evidence="1" id="KW-0479">Metal-binding</keyword>
<accession>A0A381R4V4</accession>
<protein>
    <recommendedName>
        <fullName evidence="6">J domain-containing protein</fullName>
    </recommendedName>
</protein>
<dbReference type="GO" id="GO:0005737">
    <property type="term" value="C:cytoplasm"/>
    <property type="evidence" value="ECO:0007669"/>
    <property type="project" value="TreeGrafter"/>
</dbReference>
<evidence type="ECO:0000256" key="5">
    <source>
        <dbReference type="ARBA" id="ARBA00023186"/>
    </source>
</evidence>
<dbReference type="InterPro" id="IPR008971">
    <property type="entry name" value="HSP40/DnaJ_pept-bd"/>
</dbReference>
<dbReference type="SMART" id="SM00271">
    <property type="entry name" value="DnaJ"/>
    <property type="match status" value="1"/>
</dbReference>
<dbReference type="GO" id="GO:0008270">
    <property type="term" value="F:zinc ion binding"/>
    <property type="evidence" value="ECO:0007669"/>
    <property type="project" value="UniProtKB-KW"/>
</dbReference>
<dbReference type="Gene3D" id="1.10.287.110">
    <property type="entry name" value="DnaJ domain"/>
    <property type="match status" value="1"/>
</dbReference>
<reference evidence="7" key="1">
    <citation type="submission" date="2018-05" db="EMBL/GenBank/DDBJ databases">
        <authorList>
            <person name="Lanie J.A."/>
            <person name="Ng W.-L."/>
            <person name="Kazmierczak K.M."/>
            <person name="Andrzejewski T.M."/>
            <person name="Davidsen T.M."/>
            <person name="Wayne K.J."/>
            <person name="Tettelin H."/>
            <person name="Glass J.I."/>
            <person name="Rusch D."/>
            <person name="Podicherti R."/>
            <person name="Tsui H.-C.T."/>
            <person name="Winkler M.E."/>
        </authorList>
    </citation>
    <scope>NUCLEOTIDE SEQUENCE</scope>
</reference>
<evidence type="ECO:0000256" key="2">
    <source>
        <dbReference type="ARBA" id="ARBA00022737"/>
    </source>
</evidence>
<name>A0A381R4V4_9ZZZZ</name>
<organism evidence="7">
    <name type="scientific">marine metagenome</name>
    <dbReference type="NCBI Taxonomy" id="408172"/>
    <lineage>
        <taxon>unclassified sequences</taxon>
        <taxon>metagenomes</taxon>
        <taxon>ecological metagenomes</taxon>
    </lineage>
</organism>
<dbReference type="FunFam" id="2.60.260.20:FF:000005">
    <property type="entry name" value="Chaperone protein dnaJ 1, mitochondrial"/>
    <property type="match status" value="1"/>
</dbReference>
<dbReference type="GO" id="GO:0051082">
    <property type="term" value="F:unfolded protein binding"/>
    <property type="evidence" value="ECO:0007669"/>
    <property type="project" value="InterPro"/>
</dbReference>
<dbReference type="InterPro" id="IPR036869">
    <property type="entry name" value="J_dom_sf"/>
</dbReference>
<sequence length="325" mass="35726">MVCVIGIKSVNRFMAQNYYDILGISKNASDKDIKSAYRRMARKLHPDVNPNDSSAQKQFKKVNEAYEVVGDPSRRKDYDHFGDNWKHADQIRNVNAGHSSSGGIGFNLGDLFGTERGAGGGHRFGDMFGGPSAHMRGPVRHEGTIEVSLDEVYAGVTRRISIESGGSGHRNLEVQVPRGVLHGRKIRLRPGDDTEVILTVNVRSDRRFSRKGANLSIDVAVNLLDAILGGEVEVPTMTGRVVLQIPTGTQNGRSFKIKGKGLPKVDSEQFGDLYVTINVRLPESLSDEEQLLYTQLRDIRTTASGDRFARADEVNIDEVGGDSFS</sequence>
<evidence type="ECO:0000256" key="1">
    <source>
        <dbReference type="ARBA" id="ARBA00022723"/>
    </source>
</evidence>
<evidence type="ECO:0000259" key="6">
    <source>
        <dbReference type="PROSITE" id="PS50076"/>
    </source>
</evidence>
<evidence type="ECO:0000256" key="4">
    <source>
        <dbReference type="ARBA" id="ARBA00022833"/>
    </source>
</evidence>
<dbReference type="Gene3D" id="2.60.260.20">
    <property type="entry name" value="Urease metallochaperone UreE, N-terminal domain"/>
    <property type="match status" value="2"/>
</dbReference>
<dbReference type="PANTHER" id="PTHR43096">
    <property type="entry name" value="DNAJ HOMOLOG 1, MITOCHONDRIAL-RELATED"/>
    <property type="match status" value="1"/>
</dbReference>
<keyword evidence="2" id="KW-0677">Repeat</keyword>
<dbReference type="SUPFAM" id="SSF49493">
    <property type="entry name" value="HSP40/DnaJ peptide-binding domain"/>
    <property type="match status" value="1"/>
</dbReference>
<dbReference type="CDD" id="cd06257">
    <property type="entry name" value="DnaJ"/>
    <property type="match status" value="1"/>
</dbReference>
<keyword evidence="5" id="KW-0143">Chaperone</keyword>
<dbReference type="Pfam" id="PF01556">
    <property type="entry name" value="DnaJ_C"/>
    <property type="match status" value="1"/>
</dbReference>
<keyword evidence="3" id="KW-0863">Zinc-finger</keyword>
<evidence type="ECO:0000256" key="3">
    <source>
        <dbReference type="ARBA" id="ARBA00022771"/>
    </source>
</evidence>
<dbReference type="SUPFAM" id="SSF46565">
    <property type="entry name" value="Chaperone J-domain"/>
    <property type="match status" value="1"/>
</dbReference>
<dbReference type="EMBL" id="UINC01001700">
    <property type="protein sequence ID" value="SUZ86796.1"/>
    <property type="molecule type" value="Genomic_DNA"/>
</dbReference>
<dbReference type="PROSITE" id="PS50076">
    <property type="entry name" value="DNAJ_2"/>
    <property type="match status" value="1"/>
</dbReference>
<keyword evidence="4" id="KW-0862">Zinc</keyword>
<dbReference type="PANTHER" id="PTHR43096:SF48">
    <property type="entry name" value="CHAPERONE PROTEIN DNAJ"/>
    <property type="match status" value="1"/>
</dbReference>
<dbReference type="InterPro" id="IPR001623">
    <property type="entry name" value="DnaJ_domain"/>
</dbReference>